<accession>A0A6B3LNT8</accession>
<evidence type="ECO:0008006" key="3">
    <source>
        <dbReference type="Google" id="ProtNLM"/>
    </source>
</evidence>
<name>A0A6B3LNT8_9BACT</name>
<sequence length="149" mass="16898">MIKHSIRTLLGLGVLLSCLSCEDKEAAMPTLSAEQTRNVVLGKWKIQKVNYQICRQGNCNTSGYTGSTQDYFEFRTDSAFLYRSTPGAVKQPEKFKAAYTKPGAFVLTHLFWSATYNIKESRQDKLVLECSFAGADPYAIFTDTYYLYR</sequence>
<dbReference type="Proteomes" id="UP000474777">
    <property type="component" value="Unassembled WGS sequence"/>
</dbReference>
<dbReference type="AlphaFoldDB" id="A0A6B3LNT8"/>
<keyword evidence="2" id="KW-1185">Reference proteome</keyword>
<evidence type="ECO:0000313" key="1">
    <source>
        <dbReference type="EMBL" id="NEM96725.1"/>
    </source>
</evidence>
<protein>
    <recommendedName>
        <fullName evidence="3">Lipocalin-like domain-containing protein</fullName>
    </recommendedName>
</protein>
<dbReference type="RefSeq" id="WP_163912371.1">
    <property type="nucleotide sequence ID" value="NZ_JAAGWD010000001.1"/>
</dbReference>
<dbReference type="PROSITE" id="PS51257">
    <property type="entry name" value="PROKAR_LIPOPROTEIN"/>
    <property type="match status" value="1"/>
</dbReference>
<evidence type="ECO:0000313" key="2">
    <source>
        <dbReference type="Proteomes" id="UP000474777"/>
    </source>
</evidence>
<gene>
    <name evidence="1" type="ORF">GXP69_03370</name>
</gene>
<organism evidence="1 2">
    <name type="scientific">Pontibacter burrus</name>
    <dbReference type="NCBI Taxonomy" id="2704466"/>
    <lineage>
        <taxon>Bacteria</taxon>
        <taxon>Pseudomonadati</taxon>
        <taxon>Bacteroidota</taxon>
        <taxon>Cytophagia</taxon>
        <taxon>Cytophagales</taxon>
        <taxon>Hymenobacteraceae</taxon>
        <taxon>Pontibacter</taxon>
    </lineage>
</organism>
<dbReference type="EMBL" id="JAAGWD010000001">
    <property type="protein sequence ID" value="NEM96725.1"/>
    <property type="molecule type" value="Genomic_DNA"/>
</dbReference>
<reference evidence="1 2" key="1">
    <citation type="submission" date="2020-02" db="EMBL/GenBank/DDBJ databases">
        <authorList>
            <person name="Kim M.K."/>
        </authorList>
    </citation>
    <scope>NUCLEOTIDE SEQUENCE [LARGE SCALE GENOMIC DNA]</scope>
    <source>
        <strain evidence="1 2">BT327</strain>
    </source>
</reference>
<proteinExistence type="predicted"/>
<comment type="caution">
    <text evidence="1">The sequence shown here is derived from an EMBL/GenBank/DDBJ whole genome shotgun (WGS) entry which is preliminary data.</text>
</comment>